<dbReference type="GO" id="GO:0005524">
    <property type="term" value="F:ATP binding"/>
    <property type="evidence" value="ECO:0007669"/>
    <property type="project" value="InterPro"/>
</dbReference>
<reference evidence="5" key="1">
    <citation type="journal article" date="2013" name="Environ. Microbiol.">
        <title>Microbiota from the distal guts of lean and obese adolescents exhibit partial functional redundancy besides clear differences in community structure.</title>
        <authorList>
            <person name="Ferrer M."/>
            <person name="Ruiz A."/>
            <person name="Lanza F."/>
            <person name="Haange S.B."/>
            <person name="Oberbach A."/>
            <person name="Till H."/>
            <person name="Bargiela R."/>
            <person name="Campoy C."/>
            <person name="Segura M.T."/>
            <person name="Richter M."/>
            <person name="von Bergen M."/>
            <person name="Seifert J."/>
            <person name="Suarez A."/>
        </authorList>
    </citation>
    <scope>NUCLEOTIDE SEQUENCE</scope>
</reference>
<dbReference type="EC" id="3.4.24.-" evidence="5"/>
<keyword evidence="1" id="KW-0645">Protease</keyword>
<accession>K1S746</accession>
<dbReference type="GO" id="GO:0008270">
    <property type="term" value="F:zinc ion binding"/>
    <property type="evidence" value="ECO:0007669"/>
    <property type="project" value="InterPro"/>
</dbReference>
<keyword evidence="3" id="KW-1133">Transmembrane helix</keyword>
<keyword evidence="3" id="KW-0472">Membrane</keyword>
<keyword evidence="2 5" id="KW-0378">Hydrolase</keyword>
<comment type="caution">
    <text evidence="5">The sequence shown here is derived from an EMBL/GenBank/DDBJ whole genome shotgun (WGS) entry which is preliminary data.</text>
</comment>
<dbReference type="AlphaFoldDB" id="K1S746"/>
<dbReference type="GO" id="GO:0005886">
    <property type="term" value="C:plasma membrane"/>
    <property type="evidence" value="ECO:0007669"/>
    <property type="project" value="TreeGrafter"/>
</dbReference>
<dbReference type="GO" id="GO:0004176">
    <property type="term" value="F:ATP-dependent peptidase activity"/>
    <property type="evidence" value="ECO:0007669"/>
    <property type="project" value="InterPro"/>
</dbReference>
<dbReference type="InterPro" id="IPR011546">
    <property type="entry name" value="Pept_M41_FtsH_extracell"/>
</dbReference>
<dbReference type="PANTHER" id="PTHR23076:SF97">
    <property type="entry name" value="ATP-DEPENDENT ZINC METALLOPROTEASE YME1L1"/>
    <property type="match status" value="1"/>
</dbReference>
<dbReference type="Pfam" id="PF06480">
    <property type="entry name" value="FtsH_ext"/>
    <property type="match status" value="1"/>
</dbReference>
<evidence type="ECO:0000256" key="3">
    <source>
        <dbReference type="SAM" id="Phobius"/>
    </source>
</evidence>
<sequence>MIFGLNLLNNRTDEYTKAEFIADLDAGNVSEVVVQPNGEAPTGYLEIQMKNGVSHKLYATDITELETLVREYGFDPMVNDIERENWFLTYMLPMLVVLAVGIFLFMMMNAQQAGGGNGKMMNFGKSRAKMTLGDKSVTFAQVAGLKEEKEELEEIVDFLKEPGKYTGVGARIPKGVLLEG</sequence>
<keyword evidence="3" id="KW-0812">Transmembrane</keyword>
<feature type="domain" description="Peptidase M41 FtsH extracellular" evidence="4">
    <location>
        <begin position="8"/>
        <end position="78"/>
    </location>
</feature>
<evidence type="ECO:0000256" key="1">
    <source>
        <dbReference type="ARBA" id="ARBA00022670"/>
    </source>
</evidence>
<dbReference type="Gene3D" id="3.40.50.300">
    <property type="entry name" value="P-loop containing nucleotide triphosphate hydrolases"/>
    <property type="match status" value="1"/>
</dbReference>
<organism evidence="5">
    <name type="scientific">human gut metagenome</name>
    <dbReference type="NCBI Taxonomy" id="408170"/>
    <lineage>
        <taxon>unclassified sequences</taxon>
        <taxon>metagenomes</taxon>
        <taxon>organismal metagenomes</taxon>
    </lineage>
</organism>
<gene>
    <name evidence="5" type="ORF">OBE_18074</name>
</gene>
<evidence type="ECO:0000256" key="2">
    <source>
        <dbReference type="ARBA" id="ARBA00022801"/>
    </source>
</evidence>
<feature type="non-terminal residue" evidence="5">
    <location>
        <position position="180"/>
    </location>
</feature>
<dbReference type="PANTHER" id="PTHR23076">
    <property type="entry name" value="METALLOPROTEASE M41 FTSH"/>
    <property type="match status" value="1"/>
</dbReference>
<evidence type="ECO:0000259" key="4">
    <source>
        <dbReference type="Pfam" id="PF06480"/>
    </source>
</evidence>
<dbReference type="InterPro" id="IPR027417">
    <property type="entry name" value="P-loop_NTPase"/>
</dbReference>
<feature type="transmembrane region" description="Helical" evidence="3">
    <location>
        <begin position="87"/>
        <end position="110"/>
    </location>
</feature>
<dbReference type="EMBL" id="AJWZ01012060">
    <property type="protein sequence ID" value="EKC43301.1"/>
    <property type="molecule type" value="Genomic_DNA"/>
</dbReference>
<evidence type="ECO:0000313" key="5">
    <source>
        <dbReference type="EMBL" id="EKC43301.1"/>
    </source>
</evidence>
<dbReference type="GO" id="GO:0030163">
    <property type="term" value="P:protein catabolic process"/>
    <property type="evidence" value="ECO:0007669"/>
    <property type="project" value="TreeGrafter"/>
</dbReference>
<protein>
    <submittedName>
        <fullName evidence="5">Protein containing Peptidase M41, FtsH extracellular domain protein</fullName>
        <ecNumber evidence="5">3.4.24.-</ecNumber>
    </submittedName>
</protein>
<dbReference type="GO" id="GO:0006508">
    <property type="term" value="P:proteolysis"/>
    <property type="evidence" value="ECO:0007669"/>
    <property type="project" value="UniProtKB-KW"/>
</dbReference>
<name>K1S746_9ZZZZ</name>
<proteinExistence type="predicted"/>
<dbReference type="GO" id="GO:0004222">
    <property type="term" value="F:metalloendopeptidase activity"/>
    <property type="evidence" value="ECO:0007669"/>
    <property type="project" value="InterPro"/>
</dbReference>